<dbReference type="AlphaFoldDB" id="A0AAW1NF44"/>
<organism evidence="2 3">
    <name type="scientific">Saponaria officinalis</name>
    <name type="common">Common soapwort</name>
    <name type="synonym">Lychnis saponaria</name>
    <dbReference type="NCBI Taxonomy" id="3572"/>
    <lineage>
        <taxon>Eukaryota</taxon>
        <taxon>Viridiplantae</taxon>
        <taxon>Streptophyta</taxon>
        <taxon>Embryophyta</taxon>
        <taxon>Tracheophyta</taxon>
        <taxon>Spermatophyta</taxon>
        <taxon>Magnoliopsida</taxon>
        <taxon>eudicotyledons</taxon>
        <taxon>Gunneridae</taxon>
        <taxon>Pentapetalae</taxon>
        <taxon>Caryophyllales</taxon>
        <taxon>Caryophyllaceae</taxon>
        <taxon>Caryophylleae</taxon>
        <taxon>Saponaria</taxon>
    </lineage>
</organism>
<comment type="caution">
    <text evidence="2">The sequence shown here is derived from an EMBL/GenBank/DDBJ whole genome shotgun (WGS) entry which is preliminary data.</text>
</comment>
<dbReference type="InterPro" id="IPR036875">
    <property type="entry name" value="Znf_CCHC_sf"/>
</dbReference>
<dbReference type="PANTHER" id="PTHR33325:SF11">
    <property type="entry name" value="COLD SHOCK DOMAIN-CONTAINING PROTEIN 4-LIKE"/>
    <property type="match status" value="1"/>
</dbReference>
<feature type="compositionally biased region" description="Basic residues" evidence="1">
    <location>
        <begin position="207"/>
        <end position="227"/>
    </location>
</feature>
<dbReference type="GO" id="GO:0003676">
    <property type="term" value="F:nucleic acid binding"/>
    <property type="evidence" value="ECO:0007669"/>
    <property type="project" value="InterPro"/>
</dbReference>
<evidence type="ECO:0000256" key="1">
    <source>
        <dbReference type="SAM" id="MobiDB-lite"/>
    </source>
</evidence>
<accession>A0AAW1NF44</accession>
<evidence type="ECO:0000313" key="2">
    <source>
        <dbReference type="EMBL" id="KAK9757082.1"/>
    </source>
</evidence>
<reference evidence="2" key="1">
    <citation type="submission" date="2024-03" db="EMBL/GenBank/DDBJ databases">
        <title>WGS assembly of Saponaria officinalis var. Norfolk2.</title>
        <authorList>
            <person name="Jenkins J."/>
            <person name="Shu S."/>
            <person name="Grimwood J."/>
            <person name="Barry K."/>
            <person name="Goodstein D."/>
            <person name="Schmutz J."/>
            <person name="Leebens-Mack J."/>
            <person name="Osbourn A."/>
        </authorList>
    </citation>
    <scope>NUCLEOTIDE SEQUENCE [LARGE SCALE GENOMIC DNA]</scope>
    <source>
        <strain evidence="2">JIC</strain>
    </source>
</reference>
<proteinExistence type="predicted"/>
<protein>
    <recommendedName>
        <fullName evidence="4">CCHC-type domain-containing protein</fullName>
    </recommendedName>
</protein>
<dbReference type="GO" id="GO:0008270">
    <property type="term" value="F:zinc ion binding"/>
    <property type="evidence" value="ECO:0007669"/>
    <property type="project" value="InterPro"/>
</dbReference>
<dbReference type="EMBL" id="JBDFQZ010000001">
    <property type="protein sequence ID" value="KAK9757082.1"/>
    <property type="molecule type" value="Genomic_DNA"/>
</dbReference>
<dbReference type="SUPFAM" id="SSF57756">
    <property type="entry name" value="Retrovirus zinc finger-like domains"/>
    <property type="match status" value="1"/>
</dbReference>
<dbReference type="Proteomes" id="UP001443914">
    <property type="component" value="Unassembled WGS sequence"/>
</dbReference>
<dbReference type="PANTHER" id="PTHR33325">
    <property type="entry name" value="ZINC FINGER, CCHC-TYPE-RELATED"/>
    <property type="match status" value="1"/>
</dbReference>
<keyword evidence="3" id="KW-1185">Reference proteome</keyword>
<name>A0AAW1NF44_SAPOF</name>
<evidence type="ECO:0008006" key="4">
    <source>
        <dbReference type="Google" id="ProtNLM"/>
    </source>
</evidence>
<feature type="region of interest" description="Disordered" evidence="1">
    <location>
        <begin position="206"/>
        <end position="227"/>
    </location>
</feature>
<gene>
    <name evidence="2" type="ORF">RND81_01G138500</name>
</gene>
<sequence>MSNLSKLKFLALDISGKNYLSWILDAEVHLSAASLGKTIIEGNKESLEDRFKALIFLRRHLDESLKAQYLTVKDPHTLWTELKARYEWMHLHLKDFKSVTEYNSALYQVVSRLKLCGETVTKSDLLEKTYSKFHASNMVLQQYRERQFKTYSELISWLLVAEQNNELLMQNHQTHPTGSSPILEVNVVVSNRGEKRHGHVLGPKQFINKKKSGTNSHPKKGKKDISKCHRCGTHGHWADICRTAKHLSEFYQASIKAKEAKNNFL</sequence>
<evidence type="ECO:0000313" key="3">
    <source>
        <dbReference type="Proteomes" id="UP001443914"/>
    </source>
</evidence>